<gene>
    <name evidence="1" type="ORF">ACE5LO_01665</name>
</gene>
<comment type="caution">
    <text evidence="1">The sequence shown here is derived from an EMBL/GenBank/DDBJ whole genome shotgun (WGS) entry which is preliminary data.</text>
</comment>
<dbReference type="RefSeq" id="WP_375518344.1">
    <property type="nucleotide sequence ID" value="NZ_JBHIRY010000001.1"/>
</dbReference>
<accession>A0ABV5BUZ1</accession>
<sequence length="77" mass="8990">MKGFAYIDNSKVLHIVADEEIAKQYTGTDGKYKEVDMAYEYGYPVYDKQTLAVYSDGREKEDRYVPQEILDLIEKIK</sequence>
<protein>
    <recommendedName>
        <fullName evidence="3">DUF4367 domain-containing protein</fullName>
    </recommendedName>
</protein>
<evidence type="ECO:0000313" key="1">
    <source>
        <dbReference type="EMBL" id="MFB5759092.1"/>
    </source>
</evidence>
<evidence type="ECO:0008006" key="3">
    <source>
        <dbReference type="Google" id="ProtNLM"/>
    </source>
</evidence>
<organism evidence="1 2">
    <name type="scientific">Paenibacillus medicaginis</name>
    <dbReference type="NCBI Taxonomy" id="1470560"/>
    <lineage>
        <taxon>Bacteria</taxon>
        <taxon>Bacillati</taxon>
        <taxon>Bacillota</taxon>
        <taxon>Bacilli</taxon>
        <taxon>Bacillales</taxon>
        <taxon>Paenibacillaceae</taxon>
        <taxon>Paenibacillus</taxon>
    </lineage>
</organism>
<dbReference type="EMBL" id="JBHIRY010000001">
    <property type="protein sequence ID" value="MFB5759092.1"/>
    <property type="molecule type" value="Genomic_DNA"/>
</dbReference>
<proteinExistence type="predicted"/>
<reference evidence="1 2" key="1">
    <citation type="submission" date="2024-09" db="EMBL/GenBank/DDBJ databases">
        <title>Paenibacillus zeirhizospherea sp. nov., isolated from surface of the maize (Zea mays) roots in a horticulture field, Hungary.</title>
        <authorList>
            <person name="Marton D."/>
            <person name="Farkas M."/>
            <person name="Bedics A."/>
            <person name="Toth E."/>
            <person name="Tancsics A."/>
            <person name="Boka K."/>
            <person name="Marati G."/>
            <person name="Kriszt B."/>
            <person name="Cserhati M."/>
        </authorList>
    </citation>
    <scope>NUCLEOTIDE SEQUENCE [LARGE SCALE GENOMIC DNA]</scope>
    <source>
        <strain evidence="1 2">JCM 18446</strain>
    </source>
</reference>
<dbReference type="Proteomes" id="UP001580430">
    <property type="component" value="Unassembled WGS sequence"/>
</dbReference>
<name>A0ABV5BUZ1_9BACL</name>
<keyword evidence="2" id="KW-1185">Reference proteome</keyword>
<evidence type="ECO:0000313" key="2">
    <source>
        <dbReference type="Proteomes" id="UP001580430"/>
    </source>
</evidence>